<comment type="caution">
    <text evidence="13">The sequence shown here is derived from an EMBL/GenBank/DDBJ whole genome shotgun (WGS) entry which is preliminary data.</text>
</comment>
<evidence type="ECO:0000256" key="3">
    <source>
        <dbReference type="ARBA" id="ARBA00022448"/>
    </source>
</evidence>
<evidence type="ECO:0000256" key="4">
    <source>
        <dbReference type="ARBA" id="ARBA00022475"/>
    </source>
</evidence>
<feature type="transmembrane region" description="Helical" evidence="11">
    <location>
        <begin position="383"/>
        <end position="404"/>
    </location>
</feature>
<feature type="transmembrane region" description="Helical" evidence="11">
    <location>
        <begin position="99"/>
        <end position="120"/>
    </location>
</feature>
<feature type="domain" description="Major facilitator superfamily (MFS) profile" evidence="12">
    <location>
        <begin position="26"/>
        <end position="432"/>
    </location>
</feature>
<feature type="transmembrane region" description="Helical" evidence="11">
    <location>
        <begin position="343"/>
        <end position="363"/>
    </location>
</feature>
<keyword evidence="6" id="KW-0769">Symport</keyword>
<keyword evidence="5 11" id="KW-0812">Transmembrane</keyword>
<keyword evidence="14" id="KW-1185">Reference proteome</keyword>
<dbReference type="InterPro" id="IPR011701">
    <property type="entry name" value="MFS"/>
</dbReference>
<dbReference type="InterPro" id="IPR005828">
    <property type="entry name" value="MFS_sugar_transport-like"/>
</dbReference>
<dbReference type="Gene3D" id="1.20.1250.20">
    <property type="entry name" value="MFS general substrate transporter like domains"/>
    <property type="match status" value="2"/>
</dbReference>
<evidence type="ECO:0000256" key="1">
    <source>
        <dbReference type="ARBA" id="ARBA00004651"/>
    </source>
</evidence>
<dbReference type="RefSeq" id="WP_259526095.1">
    <property type="nucleotide sequence ID" value="NZ_JANLCK010000003.1"/>
</dbReference>
<accession>A0AA41XI81</accession>
<evidence type="ECO:0000313" key="14">
    <source>
        <dbReference type="Proteomes" id="UP001165587"/>
    </source>
</evidence>
<comment type="similarity">
    <text evidence="2">Belongs to the major facilitator superfamily. Metabolite:H+ Symporter (MHS) family (TC 2.A.1.6) family.</text>
</comment>
<reference evidence="13" key="1">
    <citation type="submission" date="2022-08" db="EMBL/GenBank/DDBJ databases">
        <authorList>
            <person name="Deng Y."/>
            <person name="Han X.-F."/>
            <person name="Zhang Y.-Q."/>
        </authorList>
    </citation>
    <scope>NUCLEOTIDE SEQUENCE</scope>
    <source>
        <strain evidence="13">CPCC 203407</strain>
    </source>
</reference>
<dbReference type="FunFam" id="1.20.1250.20:FF:000001">
    <property type="entry name" value="Dicarboxylate MFS transporter"/>
    <property type="match status" value="1"/>
</dbReference>
<gene>
    <name evidence="13" type="ORF">N1028_06670</name>
</gene>
<dbReference type="Pfam" id="PF00083">
    <property type="entry name" value="Sugar_tr"/>
    <property type="match status" value="1"/>
</dbReference>
<dbReference type="PANTHER" id="PTHR43045">
    <property type="entry name" value="SHIKIMATE TRANSPORTER"/>
    <property type="match status" value="1"/>
</dbReference>
<dbReference type="CDD" id="cd17369">
    <property type="entry name" value="MFS_ShiA_like"/>
    <property type="match status" value="1"/>
</dbReference>
<feature type="transmembrane region" description="Helical" evidence="11">
    <location>
        <begin position="164"/>
        <end position="186"/>
    </location>
</feature>
<evidence type="ECO:0000259" key="12">
    <source>
        <dbReference type="PROSITE" id="PS50850"/>
    </source>
</evidence>
<dbReference type="InterPro" id="IPR036259">
    <property type="entry name" value="MFS_trans_sf"/>
</dbReference>
<comment type="subcellular location">
    <subcellularLocation>
        <location evidence="1">Cell membrane</location>
        <topology evidence="1">Multi-pass membrane protein</topology>
    </subcellularLocation>
</comment>
<evidence type="ECO:0000256" key="6">
    <source>
        <dbReference type="ARBA" id="ARBA00022847"/>
    </source>
</evidence>
<evidence type="ECO:0000256" key="7">
    <source>
        <dbReference type="ARBA" id="ARBA00022989"/>
    </source>
</evidence>
<keyword evidence="4" id="KW-1003">Cell membrane</keyword>
<feature type="transmembrane region" description="Helical" evidence="11">
    <location>
        <begin position="126"/>
        <end position="152"/>
    </location>
</feature>
<keyword evidence="8 11" id="KW-0472">Membrane</keyword>
<dbReference type="SUPFAM" id="SSF103473">
    <property type="entry name" value="MFS general substrate transporter"/>
    <property type="match status" value="1"/>
</dbReference>
<evidence type="ECO:0000313" key="13">
    <source>
        <dbReference type="EMBL" id="MCS5725576.1"/>
    </source>
</evidence>
<feature type="transmembrane region" description="Helical" evidence="11">
    <location>
        <begin position="318"/>
        <end position="337"/>
    </location>
</feature>
<feature type="transmembrane region" description="Helical" evidence="11">
    <location>
        <begin position="38"/>
        <end position="57"/>
    </location>
</feature>
<dbReference type="PANTHER" id="PTHR43045:SF7">
    <property type="entry name" value="MAJOR FACILITATOR SUPERFAMILY TRANSPORTER"/>
    <property type="match status" value="1"/>
</dbReference>
<feature type="transmembrane region" description="Helical" evidence="11">
    <location>
        <begin position="410"/>
        <end position="430"/>
    </location>
</feature>
<dbReference type="GO" id="GO:0015293">
    <property type="term" value="F:symporter activity"/>
    <property type="evidence" value="ECO:0007669"/>
    <property type="project" value="UniProtKB-KW"/>
</dbReference>
<feature type="transmembrane region" description="Helical" evidence="11">
    <location>
        <begin position="252"/>
        <end position="269"/>
    </location>
</feature>
<dbReference type="Pfam" id="PF07690">
    <property type="entry name" value="MFS_1"/>
    <property type="match status" value="1"/>
</dbReference>
<dbReference type="EMBL" id="JANLCK010000003">
    <property type="protein sequence ID" value="MCS5725576.1"/>
    <property type="molecule type" value="Genomic_DNA"/>
</dbReference>
<organism evidence="13 14">
    <name type="scientific">Herbiconiux oxytropis</name>
    <dbReference type="NCBI Taxonomy" id="2970915"/>
    <lineage>
        <taxon>Bacteria</taxon>
        <taxon>Bacillati</taxon>
        <taxon>Actinomycetota</taxon>
        <taxon>Actinomycetes</taxon>
        <taxon>Micrococcales</taxon>
        <taxon>Microbacteriaceae</taxon>
        <taxon>Herbiconiux</taxon>
    </lineage>
</organism>
<proteinExistence type="inferred from homology"/>
<evidence type="ECO:0000256" key="10">
    <source>
        <dbReference type="ARBA" id="ARBA00039918"/>
    </source>
</evidence>
<keyword evidence="3" id="KW-0813">Transport</keyword>
<evidence type="ECO:0000256" key="11">
    <source>
        <dbReference type="SAM" id="Phobius"/>
    </source>
</evidence>
<comment type="function">
    <text evidence="9">May be a proton symporter involved in the uptake of osmolytes such as proline and glycine betaine.</text>
</comment>
<dbReference type="GO" id="GO:0005886">
    <property type="term" value="C:plasma membrane"/>
    <property type="evidence" value="ECO:0007669"/>
    <property type="project" value="UniProtKB-SubCell"/>
</dbReference>
<sequence>MDQQKATKPGPPSEATGITQASARRAAAASAIGSLVEWYDFALYGAAAALVFNQFFFHADNPAVGLLAAFATFAVGYFARPFGGIVFGHLGDKIGRKPVMMITLTLMGISTALIGLLPSYDAIGFLAPALLVFLRVLQGLGAGAEYAGAIVLSAESAPPKKRGFYASWSGAGVWLGSAIGLLTFQLMLVLTGDQFVVWGWRIPFLLSLVMLAVSLFIRNRVSETKQFEKVVDSAEVQRIPLFTLVKTEKRRLLVALGSNFMLSGFSYIPQVWALSYLTNNIGLAAALGLATNAIVLVSGAAFMPLFGRIGDRIGRRKLFLFGTAFGALWAFPMFMLIDTRQPVIIILALSVCFVGAVATCYAAQAAFLTELFPPAIRYSGVAFAREVSGALLGGTAPLIATAIFAATGHWILIAVFMTVNALIAMVAVYFSKYFRSDADQGDDERFDADTTGSIRVVEPRQSRRTKAAAV</sequence>
<dbReference type="InterPro" id="IPR005829">
    <property type="entry name" value="Sugar_transporter_CS"/>
</dbReference>
<feature type="transmembrane region" description="Helical" evidence="11">
    <location>
        <begin position="281"/>
        <end position="306"/>
    </location>
</feature>
<protein>
    <recommendedName>
        <fullName evidence="10">Putative proline/betaine transporter</fullName>
    </recommendedName>
</protein>
<feature type="transmembrane region" description="Helical" evidence="11">
    <location>
        <begin position="63"/>
        <end position="87"/>
    </location>
</feature>
<evidence type="ECO:0000256" key="9">
    <source>
        <dbReference type="ARBA" id="ARBA00037295"/>
    </source>
</evidence>
<keyword evidence="7 11" id="KW-1133">Transmembrane helix</keyword>
<evidence type="ECO:0000256" key="2">
    <source>
        <dbReference type="ARBA" id="ARBA00008240"/>
    </source>
</evidence>
<dbReference type="PROSITE" id="PS00217">
    <property type="entry name" value="SUGAR_TRANSPORT_2"/>
    <property type="match status" value="1"/>
</dbReference>
<evidence type="ECO:0000256" key="8">
    <source>
        <dbReference type="ARBA" id="ARBA00023136"/>
    </source>
</evidence>
<dbReference type="Proteomes" id="UP001165587">
    <property type="component" value="Unassembled WGS sequence"/>
</dbReference>
<feature type="transmembrane region" description="Helical" evidence="11">
    <location>
        <begin position="198"/>
        <end position="217"/>
    </location>
</feature>
<dbReference type="InterPro" id="IPR020846">
    <property type="entry name" value="MFS_dom"/>
</dbReference>
<dbReference type="AlphaFoldDB" id="A0AA41XI81"/>
<dbReference type="PROSITE" id="PS50850">
    <property type="entry name" value="MFS"/>
    <property type="match status" value="1"/>
</dbReference>
<evidence type="ECO:0000256" key="5">
    <source>
        <dbReference type="ARBA" id="ARBA00022692"/>
    </source>
</evidence>
<name>A0AA41XI81_9MICO</name>